<proteinExistence type="inferred from homology"/>
<keyword evidence="3 5" id="KW-0500">Molybdenum</keyword>
<dbReference type="SUPFAM" id="SSF50331">
    <property type="entry name" value="MOP-like"/>
    <property type="match status" value="2"/>
</dbReference>
<evidence type="ECO:0000256" key="4">
    <source>
        <dbReference type="ARBA" id="ARBA00022737"/>
    </source>
</evidence>
<evidence type="ECO:0000256" key="1">
    <source>
        <dbReference type="ARBA" id="ARBA00008110"/>
    </source>
</evidence>
<dbReference type="InterPro" id="IPR036390">
    <property type="entry name" value="WH_DNA-bd_sf"/>
</dbReference>
<evidence type="ECO:0000256" key="3">
    <source>
        <dbReference type="ARBA" id="ARBA00022505"/>
    </source>
</evidence>
<dbReference type="InterPro" id="IPR005116">
    <property type="entry name" value="Transp-assoc_OB_typ1"/>
</dbReference>
<keyword evidence="2 5" id="KW-0813">Transport</keyword>
<dbReference type="Gene3D" id="2.40.50.100">
    <property type="match status" value="2"/>
</dbReference>
<dbReference type="GO" id="GO:0015689">
    <property type="term" value="P:molybdate ion transport"/>
    <property type="evidence" value="ECO:0007669"/>
    <property type="project" value="UniProtKB-UniRule"/>
</dbReference>
<dbReference type="Gene3D" id="1.10.10.10">
    <property type="entry name" value="Winged helix-like DNA-binding domain superfamily/Winged helix DNA-binding domain"/>
    <property type="match status" value="1"/>
</dbReference>
<gene>
    <name evidence="8" type="ORF">HYN04_11660</name>
</gene>
<dbReference type="PIRSF" id="PIRSF005763">
    <property type="entry name" value="Txn_reg_ModE"/>
    <property type="match status" value="1"/>
</dbReference>
<evidence type="ECO:0000256" key="2">
    <source>
        <dbReference type="ARBA" id="ARBA00022448"/>
    </source>
</evidence>
<dbReference type="KEGG" id="phb:HYN04_11660"/>
<dbReference type="PANTHER" id="PTHR30432">
    <property type="entry name" value="TRANSCRIPTIONAL REGULATOR MODE"/>
    <property type="match status" value="1"/>
</dbReference>
<dbReference type="Proteomes" id="UP000247763">
    <property type="component" value="Chromosome"/>
</dbReference>
<dbReference type="InterPro" id="IPR000847">
    <property type="entry name" value="LysR_HTH_N"/>
</dbReference>
<dbReference type="AlphaFoldDB" id="A0A2Z3HUC6"/>
<dbReference type="GO" id="GO:0030151">
    <property type="term" value="F:molybdenum ion binding"/>
    <property type="evidence" value="ECO:0007669"/>
    <property type="project" value="UniProtKB-UniRule"/>
</dbReference>
<dbReference type="InterPro" id="IPR051815">
    <property type="entry name" value="Molybdate_resp_trans_reg"/>
</dbReference>
<dbReference type="PANTHER" id="PTHR30432:SF1">
    <property type="entry name" value="DNA-BINDING TRANSCRIPTIONAL DUAL REGULATOR MODE"/>
    <property type="match status" value="1"/>
</dbReference>
<dbReference type="Pfam" id="PF00126">
    <property type="entry name" value="HTH_1"/>
    <property type="match status" value="1"/>
</dbReference>
<keyword evidence="9" id="KW-1185">Reference proteome</keyword>
<organism evidence="8 9">
    <name type="scientific">Phenylobacterium parvum</name>
    <dbReference type="NCBI Taxonomy" id="2201350"/>
    <lineage>
        <taxon>Bacteria</taxon>
        <taxon>Pseudomonadati</taxon>
        <taxon>Pseudomonadota</taxon>
        <taxon>Alphaproteobacteria</taxon>
        <taxon>Caulobacterales</taxon>
        <taxon>Caulobacteraceae</taxon>
        <taxon>Phenylobacterium</taxon>
    </lineage>
</organism>
<comment type="similarity">
    <text evidence="1 5">Belongs to the ModE family.</text>
</comment>
<dbReference type="Pfam" id="PF03459">
    <property type="entry name" value="TOBE"/>
    <property type="match status" value="2"/>
</dbReference>
<evidence type="ECO:0000313" key="9">
    <source>
        <dbReference type="Proteomes" id="UP000247763"/>
    </source>
</evidence>
<dbReference type="GO" id="GO:0003700">
    <property type="term" value="F:DNA-binding transcription factor activity"/>
    <property type="evidence" value="ECO:0007669"/>
    <property type="project" value="InterPro"/>
</dbReference>
<feature type="domain" description="Mop" evidence="7">
    <location>
        <begin position="136"/>
        <end position="202"/>
    </location>
</feature>
<dbReference type="PROSITE" id="PS51866">
    <property type="entry name" value="MOP"/>
    <property type="match status" value="2"/>
</dbReference>
<name>A0A2Z3HUC6_9CAUL</name>
<dbReference type="SUPFAM" id="SSF46785">
    <property type="entry name" value="Winged helix' DNA-binding domain"/>
    <property type="match status" value="1"/>
</dbReference>
<evidence type="ECO:0000256" key="5">
    <source>
        <dbReference type="PIRNR" id="PIRNR005763"/>
    </source>
</evidence>
<reference evidence="9" key="1">
    <citation type="submission" date="2018-05" db="EMBL/GenBank/DDBJ databases">
        <title>Genome sequencing of Phenylobacterium sp. HYN0004.</title>
        <authorList>
            <person name="Yi H."/>
            <person name="Baek C."/>
        </authorList>
    </citation>
    <scope>NUCLEOTIDE SEQUENCE [LARGE SCALE GENOMIC DNA]</scope>
    <source>
        <strain evidence="9">HYN0004</strain>
    </source>
</reference>
<accession>A0A2Z3HUC6</accession>
<evidence type="ECO:0000256" key="6">
    <source>
        <dbReference type="PIRSR" id="PIRSR005763-1"/>
    </source>
</evidence>
<evidence type="ECO:0000313" key="8">
    <source>
        <dbReference type="EMBL" id="AWM78852.1"/>
    </source>
</evidence>
<evidence type="ECO:0000259" key="7">
    <source>
        <dbReference type="PROSITE" id="PS51866"/>
    </source>
</evidence>
<keyword evidence="4" id="KW-0677">Repeat</keyword>
<dbReference type="EMBL" id="CP029479">
    <property type="protein sequence ID" value="AWM78852.1"/>
    <property type="molecule type" value="Genomic_DNA"/>
</dbReference>
<dbReference type="NCBIfam" id="TIGR00638">
    <property type="entry name" value="Mop"/>
    <property type="match status" value="2"/>
</dbReference>
<dbReference type="InterPro" id="IPR004606">
    <property type="entry name" value="Mop_domain"/>
</dbReference>
<sequence>MPPEFQPRRRGEPLEVSVTLGRRGKAVVSVARIALLADIGREGSISAAASRHGLSYRAAWDSVQALNNLFPRPLVTGQPGGARGGAARLTPEGWAVLRAYDGLNTEMKWVLGALELRLAKGGTDFDPTFLWSLTMKTSARNMLRGEVVSVTEGAVNSEVVLDLGDGRSLVAGVTREAALELGLTPGLPALALINAGDILLAAVPDGDAPPLRTSARNDLEGVVSRLETGAVNDEVHVDIGGGKTLVAMVTHASAGALGLAPGAPVRALIKAGHVLLAVG</sequence>
<feature type="region of interest" description="Required for dimer formation and molybdate binding" evidence="6">
    <location>
        <begin position="137"/>
        <end position="145"/>
    </location>
</feature>
<feature type="domain" description="Mop" evidence="7">
    <location>
        <begin position="212"/>
        <end position="278"/>
    </location>
</feature>
<dbReference type="InterPro" id="IPR008995">
    <property type="entry name" value="Mo/tungstate-bd_C_term_dom"/>
</dbReference>
<dbReference type="InterPro" id="IPR036388">
    <property type="entry name" value="WH-like_DNA-bd_sf"/>
</dbReference>
<dbReference type="OrthoDB" id="9800709at2"/>
<protein>
    <submittedName>
        <fullName evidence="8">Molybdenum-dependent transcriptional regulator</fullName>
    </submittedName>
</protein>
<dbReference type="InterPro" id="IPR016462">
    <property type="entry name" value="ModE"/>
</dbReference>